<keyword evidence="5" id="KW-0393">Immunoglobulin domain</keyword>
<dbReference type="Pfam" id="PF13927">
    <property type="entry name" value="Ig_3"/>
    <property type="match status" value="1"/>
</dbReference>
<reference evidence="8" key="1">
    <citation type="submission" date="2015-11" db="EMBL/GenBank/DDBJ databases">
        <title>De novo transcriptome assembly of four potential Pierce s Disease insect vectors from Arizona vineyards.</title>
        <authorList>
            <person name="Tassone E.E."/>
        </authorList>
    </citation>
    <scope>NUCLEOTIDE SEQUENCE</scope>
</reference>
<accession>A0A1B6GYS8</accession>
<dbReference type="InterPro" id="IPR003598">
    <property type="entry name" value="Ig_sub2"/>
</dbReference>
<protein>
    <recommendedName>
        <fullName evidence="7">Ig-like domain-containing protein</fullName>
    </recommendedName>
</protein>
<feature type="signal peptide" evidence="6">
    <location>
        <begin position="1"/>
        <end position="22"/>
    </location>
</feature>
<evidence type="ECO:0000256" key="2">
    <source>
        <dbReference type="ARBA" id="ARBA00022525"/>
    </source>
</evidence>
<evidence type="ECO:0000256" key="6">
    <source>
        <dbReference type="SAM" id="SignalP"/>
    </source>
</evidence>
<evidence type="ECO:0000313" key="8">
    <source>
        <dbReference type="EMBL" id="JAS67567.1"/>
    </source>
</evidence>
<dbReference type="InterPro" id="IPR002350">
    <property type="entry name" value="Kazal_dom"/>
</dbReference>
<feature type="domain" description="Ig-like" evidence="7">
    <location>
        <begin position="147"/>
        <end position="247"/>
    </location>
</feature>
<dbReference type="GO" id="GO:0009966">
    <property type="term" value="P:regulation of signal transduction"/>
    <property type="evidence" value="ECO:0007669"/>
    <property type="project" value="TreeGrafter"/>
</dbReference>
<gene>
    <name evidence="8" type="ORF">g.11059</name>
</gene>
<feature type="chain" id="PRO_5008583928" description="Ig-like domain-containing protein" evidence="6">
    <location>
        <begin position="23"/>
        <end position="250"/>
    </location>
</feature>
<dbReference type="InterPro" id="IPR007110">
    <property type="entry name" value="Ig-like_dom"/>
</dbReference>
<evidence type="ECO:0000256" key="1">
    <source>
        <dbReference type="ARBA" id="ARBA00004613"/>
    </source>
</evidence>
<dbReference type="SMART" id="SM00280">
    <property type="entry name" value="KAZAL"/>
    <property type="match status" value="1"/>
</dbReference>
<evidence type="ECO:0000259" key="7">
    <source>
        <dbReference type="PROSITE" id="PS50835"/>
    </source>
</evidence>
<keyword evidence="3 6" id="KW-0732">Signal</keyword>
<evidence type="ECO:0000256" key="3">
    <source>
        <dbReference type="ARBA" id="ARBA00022729"/>
    </source>
</evidence>
<dbReference type="SUPFAM" id="SSF57184">
    <property type="entry name" value="Growth factor receptor domain"/>
    <property type="match status" value="1"/>
</dbReference>
<dbReference type="SUPFAM" id="SSF100895">
    <property type="entry name" value="Kazal-type serine protease inhibitors"/>
    <property type="match status" value="1"/>
</dbReference>
<dbReference type="SMART" id="SM00409">
    <property type="entry name" value="IG"/>
    <property type="match status" value="1"/>
</dbReference>
<sequence length="250" mass="26892">DDQRIMFLLVLYAAVILTLAAACPPCDTVSCPQDPERDCSLGPAPDPCQCCPMGVCGLEEGRSCYNATVFKNLPDRKRLGVCASNMECVLRNDLTPADGLETVCICADKRTACGSDNLTYESTCKMYRVQNNKRVTLQYWGPCHQAPQVTSGPEGVEVFVGQPMTLACEGKGFPVPSITWEFVGADGALVALPGDDSSISVQIRGGPEDLMVSSWIQINQGRRRDSGTYSCVATNYKGSSRALAEVSVKT</sequence>
<organism evidence="8">
    <name type="scientific">Cuerna arida</name>
    <dbReference type="NCBI Taxonomy" id="1464854"/>
    <lineage>
        <taxon>Eukaryota</taxon>
        <taxon>Metazoa</taxon>
        <taxon>Ecdysozoa</taxon>
        <taxon>Arthropoda</taxon>
        <taxon>Hexapoda</taxon>
        <taxon>Insecta</taxon>
        <taxon>Pterygota</taxon>
        <taxon>Neoptera</taxon>
        <taxon>Paraneoptera</taxon>
        <taxon>Hemiptera</taxon>
        <taxon>Auchenorrhyncha</taxon>
        <taxon>Membracoidea</taxon>
        <taxon>Cicadellidae</taxon>
        <taxon>Cicadellinae</taxon>
        <taxon>Proconiini</taxon>
        <taxon>Cuerna</taxon>
    </lineage>
</organism>
<dbReference type="SUPFAM" id="SSF48726">
    <property type="entry name" value="Immunoglobulin"/>
    <property type="match status" value="1"/>
</dbReference>
<comment type="subcellular location">
    <subcellularLocation>
        <location evidence="1">Secreted</location>
    </subcellularLocation>
</comment>
<dbReference type="InterPro" id="IPR013783">
    <property type="entry name" value="Ig-like_fold"/>
</dbReference>
<dbReference type="EMBL" id="GECZ01002202">
    <property type="protein sequence ID" value="JAS67567.1"/>
    <property type="molecule type" value="Transcribed_RNA"/>
</dbReference>
<keyword evidence="2" id="KW-0964">Secreted</keyword>
<dbReference type="Gene3D" id="2.60.40.10">
    <property type="entry name" value="Immunoglobulins"/>
    <property type="match status" value="1"/>
</dbReference>
<dbReference type="SMART" id="SM00408">
    <property type="entry name" value="IGc2"/>
    <property type="match status" value="1"/>
</dbReference>
<dbReference type="InterPro" id="IPR036179">
    <property type="entry name" value="Ig-like_dom_sf"/>
</dbReference>
<evidence type="ECO:0000256" key="5">
    <source>
        <dbReference type="ARBA" id="ARBA00023319"/>
    </source>
</evidence>
<dbReference type="Gene3D" id="3.30.60.30">
    <property type="match status" value="1"/>
</dbReference>
<dbReference type="InterPro" id="IPR009030">
    <property type="entry name" value="Growth_fac_rcpt_cys_sf"/>
</dbReference>
<dbReference type="InterPro" id="IPR011390">
    <property type="entry name" value="IGFBP_rP_mac25"/>
</dbReference>
<dbReference type="GO" id="GO:0005520">
    <property type="term" value="F:insulin-like growth factor binding"/>
    <property type="evidence" value="ECO:0007669"/>
    <property type="project" value="InterPro"/>
</dbReference>
<dbReference type="InterPro" id="IPR036058">
    <property type="entry name" value="Kazal_dom_sf"/>
</dbReference>
<dbReference type="InterPro" id="IPR003599">
    <property type="entry name" value="Ig_sub"/>
</dbReference>
<feature type="non-terminal residue" evidence="8">
    <location>
        <position position="1"/>
    </location>
</feature>
<dbReference type="AlphaFoldDB" id="A0A1B6GYS8"/>
<dbReference type="PROSITE" id="PS50835">
    <property type="entry name" value="IG_LIKE"/>
    <property type="match status" value="1"/>
</dbReference>
<dbReference type="PANTHER" id="PTHR14186:SF19">
    <property type="entry name" value="INSULIN-LIKE GROWTH FACTOR-BINDING PROTEIN 7"/>
    <property type="match status" value="1"/>
</dbReference>
<evidence type="ECO:0000256" key="4">
    <source>
        <dbReference type="ARBA" id="ARBA00023157"/>
    </source>
</evidence>
<dbReference type="GO" id="GO:0001558">
    <property type="term" value="P:regulation of cell growth"/>
    <property type="evidence" value="ECO:0007669"/>
    <property type="project" value="InterPro"/>
</dbReference>
<name>A0A1B6GYS8_9HEMI</name>
<keyword evidence="4" id="KW-1015">Disulfide bond</keyword>
<dbReference type="FunFam" id="2.60.40.10:FF:000032">
    <property type="entry name" value="palladin isoform X1"/>
    <property type="match status" value="1"/>
</dbReference>
<dbReference type="GO" id="GO:0005576">
    <property type="term" value="C:extracellular region"/>
    <property type="evidence" value="ECO:0007669"/>
    <property type="project" value="UniProtKB-SubCell"/>
</dbReference>
<dbReference type="Gene3D" id="4.10.40.20">
    <property type="match status" value="1"/>
</dbReference>
<dbReference type="Pfam" id="PF07648">
    <property type="entry name" value="Kazal_2"/>
    <property type="match status" value="1"/>
</dbReference>
<proteinExistence type="predicted"/>
<dbReference type="PANTHER" id="PTHR14186">
    <property type="entry name" value="INSULIN-LIKE GROWTH FACTOR BINDING PROTEIN-RELATED"/>
    <property type="match status" value="1"/>
</dbReference>